<proteinExistence type="predicted"/>
<feature type="signal peptide" evidence="1">
    <location>
        <begin position="1"/>
        <end position="24"/>
    </location>
</feature>
<dbReference type="EMBL" id="BSNX01000037">
    <property type="protein sequence ID" value="GLQ73589.1"/>
    <property type="molecule type" value="Genomic_DNA"/>
</dbReference>
<comment type="caution">
    <text evidence="3">The sequence shown here is derived from an EMBL/GenBank/DDBJ whole genome shotgun (WGS) entry which is preliminary data.</text>
</comment>
<feature type="domain" description="AB hydrolase-1" evidence="2">
    <location>
        <begin position="28"/>
        <end position="256"/>
    </location>
</feature>
<dbReference type="InterPro" id="IPR052897">
    <property type="entry name" value="Sec-Metab_Biosynth_Hydrolase"/>
</dbReference>
<dbReference type="AlphaFoldDB" id="A0AAV5NTC8"/>
<evidence type="ECO:0000256" key="1">
    <source>
        <dbReference type="SAM" id="SignalP"/>
    </source>
</evidence>
<dbReference type="SUPFAM" id="SSF53474">
    <property type="entry name" value="alpha/beta-Hydrolases"/>
    <property type="match status" value="1"/>
</dbReference>
<keyword evidence="1" id="KW-0732">Signal</keyword>
<dbReference type="RefSeq" id="WP_126607293.1">
    <property type="nucleotide sequence ID" value="NZ_AP025144.1"/>
</dbReference>
<dbReference type="Proteomes" id="UP001156690">
    <property type="component" value="Unassembled WGS sequence"/>
</dbReference>
<dbReference type="PANTHER" id="PTHR37017:SF11">
    <property type="entry name" value="ESTERASE_LIPASE_THIOESTERASE DOMAIN-CONTAINING PROTEIN"/>
    <property type="match status" value="1"/>
</dbReference>
<protein>
    <recommendedName>
        <fullName evidence="2">AB hydrolase-1 domain-containing protein</fullName>
    </recommendedName>
</protein>
<dbReference type="InterPro" id="IPR000073">
    <property type="entry name" value="AB_hydrolase_1"/>
</dbReference>
<feature type="chain" id="PRO_5043943972" description="AB hydrolase-1 domain-containing protein" evidence="1">
    <location>
        <begin position="25"/>
        <end position="268"/>
    </location>
</feature>
<gene>
    <name evidence="3" type="ORF">GCM10007932_29490</name>
</gene>
<sequence length="268" mass="29404">MKKTVFICTGLLFSAATFTTKVFATENLVFVHGAHFNAESWKQVSGSLSSNIQPVLLDLPGRMESENAEIITLSSSAKSLCREIKALEGNIHFAAHSQGGAIVNQAVGLCPSNQFQSITYVTAVAPQQGETAFGSLSKQDEANYFEGVRYNETSHRMVIGDSAKFAETFAQDANEKQKNILQRLSLSEPAHIAEEKVAFEPSNMERIKKHYVFASNDKIISLESQLKIAKNAQIKSVYAMQTGHLPMLTDSEGLARILNSIVLYPSQK</sequence>
<organism evidence="3 4">
    <name type="scientific">Vibrio penaeicida</name>
    <dbReference type="NCBI Taxonomy" id="104609"/>
    <lineage>
        <taxon>Bacteria</taxon>
        <taxon>Pseudomonadati</taxon>
        <taxon>Pseudomonadota</taxon>
        <taxon>Gammaproteobacteria</taxon>
        <taxon>Vibrionales</taxon>
        <taxon>Vibrionaceae</taxon>
        <taxon>Vibrio</taxon>
    </lineage>
</organism>
<keyword evidence="4" id="KW-1185">Reference proteome</keyword>
<name>A0AAV5NTC8_9VIBR</name>
<accession>A0AAV5NTC8</accession>
<evidence type="ECO:0000259" key="2">
    <source>
        <dbReference type="Pfam" id="PF12697"/>
    </source>
</evidence>
<evidence type="ECO:0000313" key="4">
    <source>
        <dbReference type="Proteomes" id="UP001156690"/>
    </source>
</evidence>
<reference evidence="4" key="1">
    <citation type="journal article" date="2019" name="Int. J. Syst. Evol. Microbiol.">
        <title>The Global Catalogue of Microorganisms (GCM) 10K type strain sequencing project: providing services to taxonomists for standard genome sequencing and annotation.</title>
        <authorList>
            <consortium name="The Broad Institute Genomics Platform"/>
            <consortium name="The Broad Institute Genome Sequencing Center for Infectious Disease"/>
            <person name="Wu L."/>
            <person name="Ma J."/>
        </authorList>
    </citation>
    <scope>NUCLEOTIDE SEQUENCE [LARGE SCALE GENOMIC DNA]</scope>
    <source>
        <strain evidence="4">NBRC 15640</strain>
    </source>
</reference>
<dbReference type="Gene3D" id="3.40.50.1820">
    <property type="entry name" value="alpha/beta hydrolase"/>
    <property type="match status" value="1"/>
</dbReference>
<dbReference type="InterPro" id="IPR029058">
    <property type="entry name" value="AB_hydrolase_fold"/>
</dbReference>
<dbReference type="PANTHER" id="PTHR37017">
    <property type="entry name" value="AB HYDROLASE-1 DOMAIN-CONTAINING PROTEIN-RELATED"/>
    <property type="match status" value="1"/>
</dbReference>
<evidence type="ECO:0000313" key="3">
    <source>
        <dbReference type="EMBL" id="GLQ73589.1"/>
    </source>
</evidence>
<dbReference type="Pfam" id="PF12697">
    <property type="entry name" value="Abhydrolase_6"/>
    <property type="match status" value="1"/>
</dbReference>